<dbReference type="EMBL" id="ASGY01000156">
    <property type="protein sequence ID" value="KGE66051.1"/>
    <property type="molecule type" value="Genomic_DNA"/>
</dbReference>
<dbReference type="Proteomes" id="UP000030060">
    <property type="component" value="Unassembled WGS sequence"/>
</dbReference>
<evidence type="ECO:0000256" key="2">
    <source>
        <dbReference type="ARBA" id="ARBA00023015"/>
    </source>
</evidence>
<comment type="similarity">
    <text evidence="1">Belongs to the LysR transcriptional regulatory family.</text>
</comment>
<dbReference type="GO" id="GO:0003677">
    <property type="term" value="F:DNA binding"/>
    <property type="evidence" value="ECO:0007669"/>
    <property type="project" value="UniProtKB-KW"/>
</dbReference>
<dbReference type="Pfam" id="PF00126">
    <property type="entry name" value="HTH_1"/>
    <property type="match status" value="1"/>
</dbReference>
<dbReference type="InterPro" id="IPR036388">
    <property type="entry name" value="WH-like_DNA-bd_sf"/>
</dbReference>
<feature type="domain" description="HTH lysR-type" evidence="5">
    <location>
        <begin position="2"/>
        <end position="59"/>
    </location>
</feature>
<dbReference type="InterPro" id="IPR000847">
    <property type="entry name" value="LysR_HTH_N"/>
</dbReference>
<dbReference type="Gene3D" id="1.10.10.10">
    <property type="entry name" value="Winged helix-like DNA-binding domain superfamily/Winged helix DNA-binding domain"/>
    <property type="match status" value="1"/>
</dbReference>
<dbReference type="PANTHER" id="PTHR30579">
    <property type="entry name" value="TRANSCRIPTIONAL REGULATOR"/>
    <property type="match status" value="1"/>
</dbReference>
<dbReference type="PANTHER" id="PTHR30579:SF7">
    <property type="entry name" value="HTH-TYPE TRANSCRIPTIONAL REGULATOR LRHA-RELATED"/>
    <property type="match status" value="1"/>
</dbReference>
<evidence type="ECO:0000256" key="3">
    <source>
        <dbReference type="ARBA" id="ARBA00023125"/>
    </source>
</evidence>
<protein>
    <submittedName>
        <fullName evidence="6">LysR family transcriptional regulator</fullName>
    </submittedName>
</protein>
<dbReference type="RefSeq" id="WP_038848621.1">
    <property type="nucleotide sequence ID" value="NZ_ASGY01000156.1"/>
</dbReference>
<reference evidence="6 7" key="1">
    <citation type="journal article" date="2013" name="Genome Announc.">
        <title>Draft Genome Sequence of Pseudomonas fluorescens LMG 5329, a White Line-Inducing Principle-Producing Bioindicator for the Mushroom Pathogen Pseudomonas tolaasii.</title>
        <authorList>
            <person name="Ghequire M.G."/>
            <person name="Rokni-Zadeh H."/>
            <person name="Zarrineh P."/>
            <person name="De Mot R."/>
        </authorList>
    </citation>
    <scope>NUCLEOTIDE SEQUENCE [LARGE SCALE GENOMIC DNA]</scope>
    <source>
        <strain evidence="6 7">LMG 5329</strain>
    </source>
</reference>
<organism evidence="6 7">
    <name type="scientific">Pseudomonas fluorescens LMG 5329</name>
    <dbReference type="NCBI Taxonomy" id="1324332"/>
    <lineage>
        <taxon>Bacteria</taxon>
        <taxon>Pseudomonadati</taxon>
        <taxon>Pseudomonadota</taxon>
        <taxon>Gammaproteobacteria</taxon>
        <taxon>Pseudomonadales</taxon>
        <taxon>Pseudomonadaceae</taxon>
        <taxon>Pseudomonas</taxon>
    </lineage>
</organism>
<dbReference type="PRINTS" id="PR00039">
    <property type="entry name" value="HTHLYSR"/>
</dbReference>
<comment type="caution">
    <text evidence="6">The sequence shown here is derived from an EMBL/GenBank/DDBJ whole genome shotgun (WGS) entry which is preliminary data.</text>
</comment>
<dbReference type="FunFam" id="1.10.10.10:FF:000001">
    <property type="entry name" value="LysR family transcriptional regulator"/>
    <property type="match status" value="1"/>
</dbReference>
<name>A0A0A1YYW5_PSEFL</name>
<dbReference type="SUPFAM" id="SSF46785">
    <property type="entry name" value="Winged helix' DNA-binding domain"/>
    <property type="match status" value="1"/>
</dbReference>
<evidence type="ECO:0000256" key="4">
    <source>
        <dbReference type="ARBA" id="ARBA00023163"/>
    </source>
</evidence>
<sequence>MFDLELLHTLVCVVDEGSFTRAAERVHRTQSTVSQQIRKLEESVGQVLLVRDRSGQQVSATEHGELLTHYARRLLNLSREARDALDTEASVVPVRLGVPEDFDATRMASMLSGFVRARPEARLETVSGMSTDLRRQLESGEIDIALVKREAGSGECHASWPEPLVWVCGQGQDMQLDTLPLALFPQGCIYRQRAIRTLDKARRSWRVAFGSHSLTGIQAAVTSGLGVSILPKSAVLPSHRICTELPPVPSSELALVSGAERLSATHRGLIECLREEISRSL</sequence>
<dbReference type="GO" id="GO:0003700">
    <property type="term" value="F:DNA-binding transcription factor activity"/>
    <property type="evidence" value="ECO:0007669"/>
    <property type="project" value="InterPro"/>
</dbReference>
<keyword evidence="2" id="KW-0805">Transcription regulation</keyword>
<dbReference type="Gene3D" id="3.40.190.10">
    <property type="entry name" value="Periplasmic binding protein-like II"/>
    <property type="match status" value="2"/>
</dbReference>
<evidence type="ECO:0000313" key="7">
    <source>
        <dbReference type="Proteomes" id="UP000030060"/>
    </source>
</evidence>
<evidence type="ECO:0000259" key="5">
    <source>
        <dbReference type="PROSITE" id="PS50931"/>
    </source>
</evidence>
<keyword evidence="3" id="KW-0238">DNA-binding</keyword>
<dbReference type="InterPro" id="IPR036390">
    <property type="entry name" value="WH_DNA-bd_sf"/>
</dbReference>
<dbReference type="OrthoDB" id="5723059at2"/>
<accession>A0A0A1YYW5</accession>
<dbReference type="InterPro" id="IPR050176">
    <property type="entry name" value="LTTR"/>
</dbReference>
<evidence type="ECO:0000313" key="6">
    <source>
        <dbReference type="EMBL" id="KGE66051.1"/>
    </source>
</evidence>
<gene>
    <name evidence="6" type="ORF">K814_0120820</name>
</gene>
<dbReference type="AlphaFoldDB" id="A0A0A1YYW5"/>
<evidence type="ECO:0000256" key="1">
    <source>
        <dbReference type="ARBA" id="ARBA00009437"/>
    </source>
</evidence>
<dbReference type="InterPro" id="IPR005119">
    <property type="entry name" value="LysR_subst-bd"/>
</dbReference>
<proteinExistence type="inferred from homology"/>
<dbReference type="Pfam" id="PF03466">
    <property type="entry name" value="LysR_substrate"/>
    <property type="match status" value="1"/>
</dbReference>
<dbReference type="PROSITE" id="PS50931">
    <property type="entry name" value="HTH_LYSR"/>
    <property type="match status" value="1"/>
</dbReference>
<dbReference type="SUPFAM" id="SSF53850">
    <property type="entry name" value="Periplasmic binding protein-like II"/>
    <property type="match status" value="1"/>
</dbReference>
<keyword evidence="4" id="KW-0804">Transcription</keyword>